<keyword evidence="2" id="KW-1185">Reference proteome</keyword>
<name>A0A9X4P0A0_9LACT</name>
<keyword evidence="1" id="KW-0808">Transferase</keyword>
<dbReference type="RefSeq" id="WP_107106298.1">
    <property type="nucleotide sequence ID" value="NZ_JAMWDY010000007.1"/>
</dbReference>
<dbReference type="Pfam" id="PF08843">
    <property type="entry name" value="AbiEii"/>
    <property type="match status" value="1"/>
</dbReference>
<organism evidence="1 2">
    <name type="scientific">Lactococcus formosensis</name>
    <dbReference type="NCBI Taxonomy" id="1281486"/>
    <lineage>
        <taxon>Bacteria</taxon>
        <taxon>Bacillati</taxon>
        <taxon>Bacillota</taxon>
        <taxon>Bacilli</taxon>
        <taxon>Lactobacillales</taxon>
        <taxon>Streptococcaceae</taxon>
        <taxon>Lactococcus</taxon>
    </lineage>
</organism>
<accession>A0A9X4P0A0</accession>
<dbReference type="AlphaFoldDB" id="A0A9X4P0A0"/>
<dbReference type="GO" id="GO:0016740">
    <property type="term" value="F:transferase activity"/>
    <property type="evidence" value="ECO:0007669"/>
    <property type="project" value="UniProtKB-KW"/>
</dbReference>
<evidence type="ECO:0000313" key="1">
    <source>
        <dbReference type="EMBL" id="MDG6145583.1"/>
    </source>
</evidence>
<dbReference type="EMBL" id="JAMWFV010000010">
    <property type="protein sequence ID" value="MDG6145583.1"/>
    <property type="molecule type" value="Genomic_DNA"/>
</dbReference>
<dbReference type="Proteomes" id="UP001153199">
    <property type="component" value="Unassembled WGS sequence"/>
</dbReference>
<dbReference type="InterPro" id="IPR014942">
    <property type="entry name" value="AbiEii"/>
</dbReference>
<proteinExistence type="predicted"/>
<evidence type="ECO:0000313" key="2">
    <source>
        <dbReference type="Proteomes" id="UP001153199"/>
    </source>
</evidence>
<gene>
    <name evidence="1" type="ORF">NF717_07945</name>
</gene>
<reference evidence="1" key="1">
    <citation type="submission" date="2022-06" db="EMBL/GenBank/DDBJ databases">
        <title>Lactococcus from bovine mastitis in China.</title>
        <authorList>
            <person name="Lin Y."/>
            <person name="Han B."/>
        </authorList>
    </citation>
    <scope>NUCLEOTIDE SEQUENCE</scope>
    <source>
        <strain evidence="1">Ningxia-I-26</strain>
    </source>
</reference>
<sequence length="310" mass="36228">MKMTRLRDLIASQPGITSADNYQIRYAIDRFLARLVKSKYKENFVIKGGFLQGVIYNLDQRATRDLDASVRDMKANYTAIEKAVLEICSIHLNDNVSFKLRSLESSQEGRIYSGFRAKLTMSFLEERTKINFDLDIGVGDEITPRAQKIEFPLLFSEEKGKTETIEIFGYPRQTSQAEKLETILVRGLSNSRMKDFYDMHLFYNDLESISVHQSCEAFVKTWEFRHPETEINEELFLDWFDLLEDISSNKKFLNDYWPNYTKDKPFASPLSFKDIVQEIIELLKSIQEEYLTNKGEKYARDKSSDTKEKL</sequence>
<comment type="caution">
    <text evidence="1">The sequence shown here is derived from an EMBL/GenBank/DDBJ whole genome shotgun (WGS) entry which is preliminary data.</text>
</comment>
<protein>
    <submittedName>
        <fullName evidence="1">Nucleotidyl transferase AbiEii/AbiGii toxin family protein</fullName>
    </submittedName>
</protein>